<comment type="similarity">
    <text evidence="2">Belongs to the peptidase S1 family. CLIP subfamily.</text>
</comment>
<evidence type="ECO:0000256" key="2">
    <source>
        <dbReference type="ARBA" id="ARBA00024195"/>
    </source>
</evidence>
<dbReference type="GO" id="GO:0006508">
    <property type="term" value="P:proteolysis"/>
    <property type="evidence" value="ECO:0007669"/>
    <property type="project" value="InterPro"/>
</dbReference>
<dbReference type="AlphaFoldDB" id="A0A4S2KLS8"/>
<feature type="domain" description="Peptidase S1" evidence="3">
    <location>
        <begin position="18"/>
        <end position="240"/>
    </location>
</feature>
<dbReference type="InterPro" id="IPR001314">
    <property type="entry name" value="Peptidase_S1A"/>
</dbReference>
<dbReference type="InterPro" id="IPR043504">
    <property type="entry name" value="Peptidase_S1_PA_chymotrypsin"/>
</dbReference>
<dbReference type="InterPro" id="IPR001254">
    <property type="entry name" value="Trypsin_dom"/>
</dbReference>
<dbReference type="PRINTS" id="PR00722">
    <property type="entry name" value="CHYMOTRYPSIN"/>
</dbReference>
<reference evidence="4 5" key="1">
    <citation type="journal article" date="2019" name="Philos. Trans. R. Soc. Lond., B, Biol. Sci.">
        <title>Ant behaviour and brain gene expression of defending hosts depend on the ecological success of the intruding social parasite.</title>
        <authorList>
            <person name="Kaur R."/>
            <person name="Stoldt M."/>
            <person name="Jongepier E."/>
            <person name="Feldmeyer B."/>
            <person name="Menzel F."/>
            <person name="Bornberg-Bauer E."/>
            <person name="Foitzik S."/>
        </authorList>
    </citation>
    <scope>NUCLEOTIDE SEQUENCE [LARGE SCALE GENOMIC DNA]</scope>
    <source>
        <tissue evidence="4">Whole body</tissue>
    </source>
</reference>
<comment type="caution">
    <text evidence="4">The sequence shown here is derived from an EMBL/GenBank/DDBJ whole genome shotgun (WGS) entry which is preliminary data.</text>
</comment>
<dbReference type="PROSITE" id="PS50240">
    <property type="entry name" value="TRYPSIN_DOM"/>
    <property type="match status" value="2"/>
</dbReference>
<dbReference type="EMBL" id="QBLH01002300">
    <property type="protein sequence ID" value="TGZ48847.1"/>
    <property type="molecule type" value="Genomic_DNA"/>
</dbReference>
<dbReference type="Gene3D" id="2.40.10.10">
    <property type="entry name" value="Trypsin-like serine proteases"/>
    <property type="match status" value="3"/>
</dbReference>
<dbReference type="SUPFAM" id="SSF50494">
    <property type="entry name" value="Trypsin-like serine proteases"/>
    <property type="match status" value="3"/>
</dbReference>
<dbReference type="STRING" id="300112.A0A4S2KLS8"/>
<evidence type="ECO:0000256" key="1">
    <source>
        <dbReference type="ARBA" id="ARBA00023157"/>
    </source>
</evidence>
<feature type="domain" description="Peptidase S1" evidence="3">
    <location>
        <begin position="231"/>
        <end position="496"/>
    </location>
</feature>
<gene>
    <name evidence="4" type="ORF">DBV15_08109</name>
</gene>
<keyword evidence="5" id="KW-1185">Reference proteome</keyword>
<evidence type="ECO:0000313" key="4">
    <source>
        <dbReference type="EMBL" id="TGZ48847.1"/>
    </source>
</evidence>
<protein>
    <recommendedName>
        <fullName evidence="3">Peptidase S1 domain-containing protein</fullName>
    </recommendedName>
</protein>
<dbReference type="FunFam" id="2.40.10.10:FF:000068">
    <property type="entry name" value="transmembrane protease serine 2"/>
    <property type="match status" value="1"/>
</dbReference>
<dbReference type="SMART" id="SM00020">
    <property type="entry name" value="Tryp_SPc"/>
    <property type="match status" value="2"/>
</dbReference>
<dbReference type="CDD" id="cd00190">
    <property type="entry name" value="Tryp_SPc"/>
    <property type="match status" value="2"/>
</dbReference>
<dbReference type="FunFam" id="2.40.10.10:FF:000002">
    <property type="entry name" value="Transmembrane protease serine"/>
    <property type="match status" value="1"/>
</dbReference>
<sequence>MDTWYLRYGLSSNAEQRIIKGLNTDIKLVPYMLSLRRNGRHICGAAIINEEWAVTAAHCIQWIEDPLKAVTLCSGSSILYENCIVHNVTNFSIHEYYDPNITDYDIAVIQVTPAFTYNDYTKAIDLPLNRHVSKEWGTVCGWGHYLKFNNTVDGALSANLKCATIPRVDHELCQKYYISRNSSVTPRMACYGFKEGGVDACQGDSGGPIERNNILLGYLRYGLSSNAEQRIIKGLNTDIKLVPYMLSLRRNGRHICGAAIINEEWAVTAAHCIQSVSYTHLDVLYPLSLIHIYIINEEWAVTAAHCIETSEDPLKGVTLCSGSSILYENCIVHNVTNFSIHENYDPNINDYDIAVIQVTPAFTYNDYTKAIDLPLNRHVSKEWGIVCGWGFYRKFNNTVDGALSANLKCATIPRVDHELCQKYYISRDYAVTPRMVCYGFEKGVVDACQGDSGGPIERNNILLGITSWGDDCGEKYSPGVYTDVILFRYWIKMKTGMEISPHFSRNLLL</sequence>
<evidence type="ECO:0000313" key="5">
    <source>
        <dbReference type="Proteomes" id="UP000310200"/>
    </source>
</evidence>
<dbReference type="GO" id="GO:0004252">
    <property type="term" value="F:serine-type endopeptidase activity"/>
    <property type="evidence" value="ECO:0007669"/>
    <property type="project" value="InterPro"/>
</dbReference>
<dbReference type="PANTHER" id="PTHR24252">
    <property type="entry name" value="ACROSIN-RELATED"/>
    <property type="match status" value="1"/>
</dbReference>
<keyword evidence="1" id="KW-1015">Disulfide bond</keyword>
<dbReference type="Pfam" id="PF00089">
    <property type="entry name" value="Trypsin"/>
    <property type="match status" value="3"/>
</dbReference>
<dbReference type="InterPro" id="IPR009003">
    <property type="entry name" value="Peptidase_S1_PA"/>
</dbReference>
<dbReference type="Proteomes" id="UP000310200">
    <property type="component" value="Unassembled WGS sequence"/>
</dbReference>
<name>A0A4S2KLS8_9HYME</name>
<dbReference type="PROSITE" id="PS00134">
    <property type="entry name" value="TRYPSIN_HIS"/>
    <property type="match status" value="2"/>
</dbReference>
<organism evidence="4 5">
    <name type="scientific">Temnothorax longispinosus</name>
    <dbReference type="NCBI Taxonomy" id="300112"/>
    <lineage>
        <taxon>Eukaryota</taxon>
        <taxon>Metazoa</taxon>
        <taxon>Ecdysozoa</taxon>
        <taxon>Arthropoda</taxon>
        <taxon>Hexapoda</taxon>
        <taxon>Insecta</taxon>
        <taxon>Pterygota</taxon>
        <taxon>Neoptera</taxon>
        <taxon>Endopterygota</taxon>
        <taxon>Hymenoptera</taxon>
        <taxon>Apocrita</taxon>
        <taxon>Aculeata</taxon>
        <taxon>Formicoidea</taxon>
        <taxon>Formicidae</taxon>
        <taxon>Myrmicinae</taxon>
        <taxon>Temnothorax</taxon>
    </lineage>
</organism>
<dbReference type="InterPro" id="IPR018114">
    <property type="entry name" value="TRYPSIN_HIS"/>
</dbReference>
<accession>A0A4S2KLS8</accession>
<evidence type="ECO:0000259" key="3">
    <source>
        <dbReference type="PROSITE" id="PS50240"/>
    </source>
</evidence>
<dbReference type="PANTHER" id="PTHR24252:SF7">
    <property type="entry name" value="HYALIN"/>
    <property type="match status" value="1"/>
</dbReference>
<proteinExistence type="inferred from homology"/>